<dbReference type="AlphaFoldDB" id="A0A1A9I4Q8"/>
<dbReference type="Pfam" id="PF01882">
    <property type="entry name" value="DUF58"/>
    <property type="match status" value="1"/>
</dbReference>
<dbReference type="STRING" id="1176587.A8C56_18010"/>
<dbReference type="EMBL" id="CP015772">
    <property type="protein sequence ID" value="ANH82616.1"/>
    <property type="molecule type" value="Genomic_DNA"/>
</dbReference>
<dbReference type="PANTHER" id="PTHR33608">
    <property type="entry name" value="BLL2464 PROTEIN"/>
    <property type="match status" value="1"/>
</dbReference>
<sequence length="440" mass="50835">MQSFYLNKIVYYIGGAIALLFIASYFHPPLYRVAALLMIILLIAVLADAVLVYSKKKGIIATRTVPDRMSIGDENRISLHLFNNYSYPVTLSVIDELPVQFQERHWARKADLQGSQSAEIDYYLKPLTRGEYLFEDINIFVTAPLRLVTRKFRISARKTTKVYPSFMQMRRFQLLAISNRLQEAGIKKTPKLGHSMEFDNIKEYVRGDDYRTINWKATSRKGNVMVNNYTDEKSQQIYCVINKGRVMKMPFEGMTLLDYAINASLVLSNISIVKQDKAGLITFAEQQDSFIPADKRPGQMNLLLETLYKQQTRFLEADYEKLYAIVRNSITSRSLLVLFTNFESLEGLQRELPALKRTAHYHLLLVVLFENTAIKELTESRAGNLEEVYIKTIAEKFAFEKRQMVKELQQNGILSILTTPQQLTVNTINKYLELKNRAWI</sequence>
<dbReference type="OrthoDB" id="845740at2"/>
<evidence type="ECO:0000259" key="2">
    <source>
        <dbReference type="Pfam" id="PF01882"/>
    </source>
</evidence>
<dbReference type="KEGG" id="nia:A8C56_18010"/>
<name>A0A1A9I4Q8_9BACT</name>
<reference evidence="3 4" key="1">
    <citation type="submission" date="2016-05" db="EMBL/GenBank/DDBJ databases">
        <title>Niabella ginsenosidivorans BS26 whole genome sequencing.</title>
        <authorList>
            <person name="Im W.T."/>
            <person name="Siddiqi M.Z."/>
        </authorList>
    </citation>
    <scope>NUCLEOTIDE SEQUENCE [LARGE SCALE GENOMIC DNA]</scope>
    <source>
        <strain evidence="3 4">BS26</strain>
    </source>
</reference>
<organism evidence="3 4">
    <name type="scientific">Niabella ginsenosidivorans</name>
    <dbReference type="NCBI Taxonomy" id="1176587"/>
    <lineage>
        <taxon>Bacteria</taxon>
        <taxon>Pseudomonadati</taxon>
        <taxon>Bacteroidota</taxon>
        <taxon>Chitinophagia</taxon>
        <taxon>Chitinophagales</taxon>
        <taxon>Chitinophagaceae</taxon>
        <taxon>Niabella</taxon>
    </lineage>
</organism>
<keyword evidence="1" id="KW-1133">Transmembrane helix</keyword>
<feature type="domain" description="DUF58" evidence="2">
    <location>
        <begin position="201"/>
        <end position="354"/>
    </location>
</feature>
<evidence type="ECO:0000256" key="1">
    <source>
        <dbReference type="SAM" id="Phobius"/>
    </source>
</evidence>
<accession>A0A1A9I4Q8</accession>
<keyword evidence="4" id="KW-1185">Reference proteome</keyword>
<feature type="transmembrane region" description="Helical" evidence="1">
    <location>
        <begin position="9"/>
        <end position="27"/>
    </location>
</feature>
<keyword evidence="3" id="KW-0131">Cell cycle</keyword>
<dbReference type="RefSeq" id="WP_067759153.1">
    <property type="nucleotide sequence ID" value="NZ_CP015772.1"/>
</dbReference>
<evidence type="ECO:0000313" key="4">
    <source>
        <dbReference type="Proteomes" id="UP000077667"/>
    </source>
</evidence>
<proteinExistence type="predicted"/>
<evidence type="ECO:0000313" key="3">
    <source>
        <dbReference type="EMBL" id="ANH82616.1"/>
    </source>
</evidence>
<gene>
    <name evidence="3" type="ORF">A8C56_18010</name>
</gene>
<protein>
    <submittedName>
        <fullName evidence="3">Cell division protein FtsB</fullName>
    </submittedName>
</protein>
<keyword evidence="3" id="KW-0132">Cell division</keyword>
<feature type="transmembrane region" description="Helical" evidence="1">
    <location>
        <begin position="33"/>
        <end position="53"/>
    </location>
</feature>
<keyword evidence="1" id="KW-0472">Membrane</keyword>
<keyword evidence="1" id="KW-0812">Transmembrane</keyword>
<dbReference type="InterPro" id="IPR002881">
    <property type="entry name" value="DUF58"/>
</dbReference>
<dbReference type="GO" id="GO:0051301">
    <property type="term" value="P:cell division"/>
    <property type="evidence" value="ECO:0007669"/>
    <property type="project" value="UniProtKB-KW"/>
</dbReference>
<dbReference type="Proteomes" id="UP000077667">
    <property type="component" value="Chromosome"/>
</dbReference>
<dbReference type="PANTHER" id="PTHR33608:SF3">
    <property type="entry name" value="SLR2013 PROTEIN"/>
    <property type="match status" value="1"/>
</dbReference>